<name>A0A2H0RJW7_9BACT</name>
<feature type="region of interest" description="Disordered" evidence="2">
    <location>
        <begin position="288"/>
        <end position="377"/>
    </location>
</feature>
<gene>
    <name evidence="3" type="ORF">COV07_02510</name>
</gene>
<evidence type="ECO:0000256" key="1">
    <source>
        <dbReference type="SAM" id="Coils"/>
    </source>
</evidence>
<sequence length="377" mass="40777">MPALLALLLLIGGGTVIVADGSLPDEFLYPVKINFNESVRSILAITDSDEAKWQVSAAERRLSEAEALASDGRLTTEIRKMLEDEFISHVDAVGASTEQLVIAGEYSAASEIMVSLEATLIAHEEIITQLVGVTEKALTDSEGLLIESDGGELSGEIVSDLTRSLLELRELSDRVNDKKEEVAIAREAIDVEILKVAEQDNEAEALAMSRQRNAEERIAKVRDHLTAHRSNKGAFVAVEAEAELLASENALDRGRAALGDKDFTNAYRRYQEALRVALTADAYIRADEAKSEPEVSNEMDVVAENPTEERGEVDPESTLSPEELFVLPEVESIMPATGDEAEGANGGQTPDDPSGEIEQAQVSASPELDGEFRETAQ</sequence>
<evidence type="ECO:0000313" key="4">
    <source>
        <dbReference type="Proteomes" id="UP000230833"/>
    </source>
</evidence>
<reference evidence="3 4" key="1">
    <citation type="submission" date="2017-09" db="EMBL/GenBank/DDBJ databases">
        <title>Depth-based differentiation of microbial function through sediment-hosted aquifers and enrichment of novel symbionts in the deep terrestrial subsurface.</title>
        <authorList>
            <person name="Probst A.J."/>
            <person name="Ladd B."/>
            <person name="Jarett J.K."/>
            <person name="Geller-Mcgrath D.E."/>
            <person name="Sieber C.M."/>
            <person name="Emerson J.B."/>
            <person name="Anantharaman K."/>
            <person name="Thomas B.C."/>
            <person name="Malmstrom R."/>
            <person name="Stieglmeier M."/>
            <person name="Klingl A."/>
            <person name="Woyke T."/>
            <person name="Ryan C.M."/>
            <person name="Banfield J.F."/>
        </authorList>
    </citation>
    <scope>NUCLEOTIDE SEQUENCE [LARGE SCALE GENOMIC DNA]</scope>
    <source>
        <strain evidence="3">CG10_big_fil_rev_8_21_14_0_10_45_14</strain>
    </source>
</reference>
<evidence type="ECO:0008006" key="5">
    <source>
        <dbReference type="Google" id="ProtNLM"/>
    </source>
</evidence>
<evidence type="ECO:0000256" key="2">
    <source>
        <dbReference type="SAM" id="MobiDB-lite"/>
    </source>
</evidence>
<accession>A0A2H0RJW7</accession>
<protein>
    <recommendedName>
        <fullName evidence="5">DUF5667 domain-containing protein</fullName>
    </recommendedName>
</protein>
<comment type="caution">
    <text evidence="3">The sequence shown here is derived from an EMBL/GenBank/DDBJ whole genome shotgun (WGS) entry which is preliminary data.</text>
</comment>
<dbReference type="Proteomes" id="UP000230833">
    <property type="component" value="Unassembled WGS sequence"/>
</dbReference>
<evidence type="ECO:0000313" key="3">
    <source>
        <dbReference type="EMBL" id="PIR46716.1"/>
    </source>
</evidence>
<proteinExistence type="predicted"/>
<dbReference type="AlphaFoldDB" id="A0A2H0RJW7"/>
<keyword evidence="1" id="KW-0175">Coiled coil</keyword>
<feature type="coiled-coil region" evidence="1">
    <location>
        <begin position="161"/>
        <end position="188"/>
    </location>
</feature>
<dbReference type="EMBL" id="PCYL01000029">
    <property type="protein sequence ID" value="PIR46716.1"/>
    <property type="molecule type" value="Genomic_DNA"/>
</dbReference>
<organism evidence="3 4">
    <name type="scientific">Candidatus Vogelbacteria bacterium CG10_big_fil_rev_8_21_14_0_10_45_14</name>
    <dbReference type="NCBI Taxonomy" id="1975042"/>
    <lineage>
        <taxon>Bacteria</taxon>
        <taxon>Candidatus Vogeliibacteriota</taxon>
    </lineage>
</organism>